<dbReference type="Pfam" id="PF01638">
    <property type="entry name" value="HxlR"/>
    <property type="match status" value="1"/>
</dbReference>
<evidence type="ECO:0000256" key="3">
    <source>
        <dbReference type="ARBA" id="ARBA00023163"/>
    </source>
</evidence>
<protein>
    <submittedName>
        <fullName evidence="5">Helix-turn-helix domain-containing protein</fullName>
    </submittedName>
</protein>
<proteinExistence type="predicted"/>
<evidence type="ECO:0000313" key="5">
    <source>
        <dbReference type="EMBL" id="MDN3707219.1"/>
    </source>
</evidence>
<organism evidence="5 6">
    <name type="scientific">Paenimyroides ceti</name>
    <dbReference type="NCBI Taxonomy" id="395087"/>
    <lineage>
        <taxon>Bacteria</taxon>
        <taxon>Pseudomonadati</taxon>
        <taxon>Bacteroidota</taxon>
        <taxon>Flavobacteriia</taxon>
        <taxon>Flavobacteriales</taxon>
        <taxon>Flavobacteriaceae</taxon>
        <taxon>Paenimyroides</taxon>
    </lineage>
</organism>
<dbReference type="Proteomes" id="UP001242368">
    <property type="component" value="Unassembled WGS sequence"/>
</dbReference>
<dbReference type="PANTHER" id="PTHR33204:SF29">
    <property type="entry name" value="TRANSCRIPTIONAL REGULATOR"/>
    <property type="match status" value="1"/>
</dbReference>
<sequence length="111" mass="13409">MNYKEFENCPLNIFLKLFTGKWKPLILYHFFHYGDIRFTELWRKIPKVSKKVLLEQLKELEESEIVERRQVNTFPPEVFYGLSEKGKTILPVIMQIEEWTKKMIPSNTVEE</sequence>
<accession>A0ABT8CSR5</accession>
<keyword evidence="3" id="KW-0804">Transcription</keyword>
<dbReference type="PROSITE" id="PS51118">
    <property type="entry name" value="HTH_HXLR"/>
    <property type="match status" value="1"/>
</dbReference>
<reference evidence="6" key="1">
    <citation type="journal article" date="2019" name="Int. J. Syst. Evol. Microbiol.">
        <title>The Global Catalogue of Microorganisms (GCM) 10K type strain sequencing project: providing services to taxonomists for standard genome sequencing and annotation.</title>
        <authorList>
            <consortium name="The Broad Institute Genomics Platform"/>
            <consortium name="The Broad Institute Genome Sequencing Center for Infectious Disease"/>
            <person name="Wu L."/>
            <person name="Ma J."/>
        </authorList>
    </citation>
    <scope>NUCLEOTIDE SEQUENCE [LARGE SCALE GENOMIC DNA]</scope>
    <source>
        <strain evidence="6">CECT 7184</strain>
    </source>
</reference>
<keyword evidence="6" id="KW-1185">Reference proteome</keyword>
<dbReference type="InterPro" id="IPR036388">
    <property type="entry name" value="WH-like_DNA-bd_sf"/>
</dbReference>
<evidence type="ECO:0000256" key="1">
    <source>
        <dbReference type="ARBA" id="ARBA00023015"/>
    </source>
</evidence>
<keyword evidence="2" id="KW-0238">DNA-binding</keyword>
<dbReference type="InterPro" id="IPR036390">
    <property type="entry name" value="WH_DNA-bd_sf"/>
</dbReference>
<dbReference type="PANTHER" id="PTHR33204">
    <property type="entry name" value="TRANSCRIPTIONAL REGULATOR, MARR FAMILY"/>
    <property type="match status" value="1"/>
</dbReference>
<dbReference type="EMBL" id="JAUFQU010000001">
    <property type="protein sequence ID" value="MDN3707219.1"/>
    <property type="molecule type" value="Genomic_DNA"/>
</dbReference>
<dbReference type="Gene3D" id="1.10.10.10">
    <property type="entry name" value="Winged helix-like DNA-binding domain superfamily/Winged helix DNA-binding domain"/>
    <property type="match status" value="1"/>
</dbReference>
<evidence type="ECO:0000313" key="6">
    <source>
        <dbReference type="Proteomes" id="UP001242368"/>
    </source>
</evidence>
<evidence type="ECO:0000256" key="2">
    <source>
        <dbReference type="ARBA" id="ARBA00023125"/>
    </source>
</evidence>
<dbReference type="RefSeq" id="WP_290363245.1">
    <property type="nucleotide sequence ID" value="NZ_JAUFQU010000001.1"/>
</dbReference>
<evidence type="ECO:0000259" key="4">
    <source>
        <dbReference type="PROSITE" id="PS51118"/>
    </source>
</evidence>
<dbReference type="InterPro" id="IPR002577">
    <property type="entry name" value="HTH_HxlR"/>
</dbReference>
<name>A0ABT8CSR5_9FLAO</name>
<feature type="domain" description="HTH hxlR-type" evidence="4">
    <location>
        <begin position="9"/>
        <end position="108"/>
    </location>
</feature>
<keyword evidence="1" id="KW-0805">Transcription regulation</keyword>
<dbReference type="SUPFAM" id="SSF46785">
    <property type="entry name" value="Winged helix' DNA-binding domain"/>
    <property type="match status" value="1"/>
</dbReference>
<comment type="caution">
    <text evidence="5">The sequence shown here is derived from an EMBL/GenBank/DDBJ whole genome shotgun (WGS) entry which is preliminary data.</text>
</comment>
<gene>
    <name evidence="5" type="ORF">QW060_08735</name>
</gene>